<dbReference type="AlphaFoldDB" id="A0A346A3N4"/>
<dbReference type="SUPFAM" id="SSF53335">
    <property type="entry name" value="S-adenosyl-L-methionine-dependent methyltransferases"/>
    <property type="match status" value="1"/>
</dbReference>
<dbReference type="Gene3D" id="3.90.550.10">
    <property type="entry name" value="Spore Coat Polysaccharide Biosynthesis Protein SpsA, Chain A"/>
    <property type="match status" value="1"/>
</dbReference>
<reference evidence="2 3" key="1">
    <citation type="submission" date="2018-07" db="EMBL/GenBank/DDBJ databases">
        <authorList>
            <person name="Quirk P.G."/>
            <person name="Krulwich T.A."/>
        </authorList>
    </citation>
    <scope>NUCLEOTIDE SEQUENCE [LARGE SCALE GENOMIC DNA]</scope>
    <source>
        <strain evidence="2 3">CC-BB4</strain>
    </source>
</reference>
<dbReference type="Pfam" id="PF13489">
    <property type="entry name" value="Methyltransf_23"/>
    <property type="match status" value="1"/>
</dbReference>
<sequence>MTSFERSARKDQFRATYDRLAPQRRAQRARAPFFHEEDLRYLRFLIPEGLRVLELGCGTGDVLAALKPAYGVGVDFSPAMVAEARRLHPALDFRVGDMEDRDFVASLPGPFDVILIVDTLGSLDDVQAALESLHPLCTRETRVVVVYYSHLWQPLLKFAEWIGWRAKQPAQNIMSPGDIHSLAGLADFEVIKSESKLLSPLRLLGIGRFVNRFISMLPGIRHLSFRHYSVCRAFRERPDDIRSATVVVPVRNERGNIEPAVQRTPRFCDDLEIIFVEGNSSDGSWEEVQRVAAAYPHLDIKTMRQPGKGKADAVFTAFDAARGDVLMILDGDLTMPPEQLPKFWDAIKSGKGEFINGSRLVYPMEDEAMQFLNLIANKSFSIAFTWLLGQRFTDTLCGTKVLRRVDYERIKRGKAYFGDFDPFGDFDLIFGAAKLNLRCVDVPIRYAARTYGSTQISRFSHGLMLIRMVIFAFFRIKAL</sequence>
<dbReference type="InterPro" id="IPR029044">
    <property type="entry name" value="Nucleotide-diphossugar_trans"/>
</dbReference>
<feature type="domain" description="Glycosyltransferase 2-like" evidence="1">
    <location>
        <begin position="245"/>
        <end position="374"/>
    </location>
</feature>
<protein>
    <submittedName>
        <fullName evidence="2">Glycosyltransferase</fullName>
    </submittedName>
</protein>
<gene>
    <name evidence="2" type="ORF">DW352_00170</name>
</gene>
<dbReference type="InterPro" id="IPR001173">
    <property type="entry name" value="Glyco_trans_2-like"/>
</dbReference>
<dbReference type="RefSeq" id="WP_115694160.1">
    <property type="nucleotide sequence ID" value="NZ_CP031417.1"/>
</dbReference>
<evidence type="ECO:0000259" key="1">
    <source>
        <dbReference type="Pfam" id="PF00535"/>
    </source>
</evidence>
<dbReference type="Proteomes" id="UP000254889">
    <property type="component" value="Chromosome"/>
</dbReference>
<dbReference type="InterPro" id="IPR050256">
    <property type="entry name" value="Glycosyltransferase_2"/>
</dbReference>
<dbReference type="CDD" id="cd02440">
    <property type="entry name" value="AdoMet_MTases"/>
    <property type="match status" value="1"/>
</dbReference>
<organism evidence="2 3">
    <name type="scientific">Pseudolabrys taiwanensis</name>
    <dbReference type="NCBI Taxonomy" id="331696"/>
    <lineage>
        <taxon>Bacteria</taxon>
        <taxon>Pseudomonadati</taxon>
        <taxon>Pseudomonadota</taxon>
        <taxon>Alphaproteobacteria</taxon>
        <taxon>Hyphomicrobiales</taxon>
        <taxon>Xanthobacteraceae</taxon>
        <taxon>Pseudolabrys</taxon>
    </lineage>
</organism>
<dbReference type="Pfam" id="PF00535">
    <property type="entry name" value="Glycos_transf_2"/>
    <property type="match status" value="1"/>
</dbReference>
<keyword evidence="2" id="KW-0808">Transferase</keyword>
<keyword evidence="3" id="KW-1185">Reference proteome</keyword>
<dbReference type="InterPro" id="IPR029063">
    <property type="entry name" value="SAM-dependent_MTases_sf"/>
</dbReference>
<dbReference type="PANTHER" id="PTHR48090:SF7">
    <property type="entry name" value="RFBJ PROTEIN"/>
    <property type="match status" value="1"/>
</dbReference>
<evidence type="ECO:0000313" key="3">
    <source>
        <dbReference type="Proteomes" id="UP000254889"/>
    </source>
</evidence>
<dbReference type="OrthoDB" id="9806525at2"/>
<dbReference type="CDD" id="cd04179">
    <property type="entry name" value="DPM_DPG-synthase_like"/>
    <property type="match status" value="1"/>
</dbReference>
<dbReference type="PANTHER" id="PTHR48090">
    <property type="entry name" value="UNDECAPRENYL-PHOSPHATE 4-DEOXY-4-FORMAMIDO-L-ARABINOSE TRANSFERASE-RELATED"/>
    <property type="match status" value="1"/>
</dbReference>
<dbReference type="KEGG" id="ptaw:DW352_00170"/>
<evidence type="ECO:0000313" key="2">
    <source>
        <dbReference type="EMBL" id="AXK83781.1"/>
    </source>
</evidence>
<dbReference type="SUPFAM" id="SSF53448">
    <property type="entry name" value="Nucleotide-diphospho-sugar transferases"/>
    <property type="match status" value="1"/>
</dbReference>
<dbReference type="Gene3D" id="3.40.50.150">
    <property type="entry name" value="Vaccinia Virus protein VP39"/>
    <property type="match status" value="1"/>
</dbReference>
<name>A0A346A3N4_9HYPH</name>
<dbReference type="GO" id="GO:0016740">
    <property type="term" value="F:transferase activity"/>
    <property type="evidence" value="ECO:0007669"/>
    <property type="project" value="UniProtKB-KW"/>
</dbReference>
<proteinExistence type="predicted"/>
<dbReference type="EMBL" id="CP031417">
    <property type="protein sequence ID" value="AXK83781.1"/>
    <property type="molecule type" value="Genomic_DNA"/>
</dbReference>
<accession>A0A346A3N4</accession>